<evidence type="ECO:0000313" key="4">
    <source>
        <dbReference type="Proteomes" id="UP001239462"/>
    </source>
</evidence>
<protein>
    <submittedName>
        <fullName evidence="3">Pilus assembly protein TadG-related protein</fullName>
    </submittedName>
</protein>
<reference evidence="3 4" key="1">
    <citation type="submission" date="2023-06" db="EMBL/GenBank/DDBJ databases">
        <title>Roseiconus lacunae JC819 isolated from Gulf of Mannar region, Tamil Nadu.</title>
        <authorList>
            <person name="Pk S."/>
            <person name="Ch S."/>
            <person name="Ch V.R."/>
        </authorList>
    </citation>
    <scope>NUCLEOTIDE SEQUENCE [LARGE SCALE GENOMIC DNA]</scope>
    <source>
        <strain evidence="3 4">JC819</strain>
    </source>
</reference>
<name>A0ABT7PQI1_9BACT</name>
<gene>
    <name evidence="3" type="ORF">QTN89_24950</name>
</gene>
<feature type="domain" description="Putative Flp pilus-assembly TadG-like N-terminal" evidence="2">
    <location>
        <begin position="28"/>
        <end position="74"/>
    </location>
</feature>
<dbReference type="RefSeq" id="WP_289166639.1">
    <property type="nucleotide sequence ID" value="NZ_JASZZN010000025.1"/>
</dbReference>
<proteinExistence type="predicted"/>
<dbReference type="EMBL" id="JASZZN010000025">
    <property type="protein sequence ID" value="MDM4018726.1"/>
    <property type="molecule type" value="Genomic_DNA"/>
</dbReference>
<sequence length="389" mass="42008">MRYTSKLAAIAVCKSLRYSTRLPHQRKGAAAVFGVFLLAGLLIMSAVAVDFGRISVSRSEIKRTADSAAMSGAWELFDAAVEGQTPSAAQSSVLEMASLFAAKNTVASNVPTVNEQTDIEMGYYDMETGLLDTSNPDYNAVRVHVRQREADGSGISLFFGAVTGRHKQSLEARSTAALFKKIGGFYRPKKSGETLNILPIALDLETWEKVIAKQTEDKLGYSNGQVTNGADGYFECSLYPTGTGSPGNRGTVDIGSANNSTSDLRRQILHGISQQDLVDLGKPLAFDSNHELQLNGDTGISAGIKAQLAEIIGQPRIIPIFTTVHGNGNNAMYTIVRFEGIRILGVKLTGPMKKKHVTIQPAPTVAHHSIIEEEIIESEYLFTPVMLVE</sequence>
<evidence type="ECO:0000313" key="3">
    <source>
        <dbReference type="EMBL" id="MDM4018726.1"/>
    </source>
</evidence>
<dbReference type="InterPro" id="IPR028087">
    <property type="entry name" value="Tad_N"/>
</dbReference>
<dbReference type="Pfam" id="PF09977">
    <property type="entry name" value="Tad_C"/>
    <property type="match status" value="1"/>
</dbReference>
<organism evidence="3 4">
    <name type="scientific">Roseiconus lacunae</name>
    <dbReference type="NCBI Taxonomy" id="2605694"/>
    <lineage>
        <taxon>Bacteria</taxon>
        <taxon>Pseudomonadati</taxon>
        <taxon>Planctomycetota</taxon>
        <taxon>Planctomycetia</taxon>
        <taxon>Pirellulales</taxon>
        <taxon>Pirellulaceae</taxon>
        <taxon>Roseiconus</taxon>
    </lineage>
</organism>
<evidence type="ECO:0000259" key="1">
    <source>
        <dbReference type="Pfam" id="PF09977"/>
    </source>
</evidence>
<comment type="caution">
    <text evidence="3">The sequence shown here is derived from an EMBL/GenBank/DDBJ whole genome shotgun (WGS) entry which is preliminary data.</text>
</comment>
<feature type="domain" description="DUF2134" evidence="1">
    <location>
        <begin position="100"/>
        <end position="176"/>
    </location>
</feature>
<dbReference type="InterPro" id="IPR018705">
    <property type="entry name" value="DUF2134_membrane"/>
</dbReference>
<dbReference type="Pfam" id="PF13400">
    <property type="entry name" value="Tad"/>
    <property type="match status" value="1"/>
</dbReference>
<evidence type="ECO:0000259" key="2">
    <source>
        <dbReference type="Pfam" id="PF13400"/>
    </source>
</evidence>
<dbReference type="Proteomes" id="UP001239462">
    <property type="component" value="Unassembled WGS sequence"/>
</dbReference>
<accession>A0ABT7PQI1</accession>
<keyword evidence="4" id="KW-1185">Reference proteome</keyword>